<feature type="region of interest" description="Disordered" evidence="1">
    <location>
        <begin position="1"/>
        <end position="26"/>
    </location>
</feature>
<organism evidence="2">
    <name type="scientific">Anguilla anguilla</name>
    <name type="common">European freshwater eel</name>
    <name type="synonym">Muraena anguilla</name>
    <dbReference type="NCBI Taxonomy" id="7936"/>
    <lineage>
        <taxon>Eukaryota</taxon>
        <taxon>Metazoa</taxon>
        <taxon>Chordata</taxon>
        <taxon>Craniata</taxon>
        <taxon>Vertebrata</taxon>
        <taxon>Euteleostomi</taxon>
        <taxon>Actinopterygii</taxon>
        <taxon>Neopterygii</taxon>
        <taxon>Teleostei</taxon>
        <taxon>Anguilliformes</taxon>
        <taxon>Anguillidae</taxon>
        <taxon>Anguilla</taxon>
    </lineage>
</organism>
<name>A0A0E9QFG0_ANGAN</name>
<dbReference type="EMBL" id="GBXM01093744">
    <property type="protein sequence ID" value="JAH14833.1"/>
    <property type="molecule type" value="Transcribed_RNA"/>
</dbReference>
<reference evidence="2" key="2">
    <citation type="journal article" date="2015" name="Fish Shellfish Immunol.">
        <title>Early steps in the European eel (Anguilla anguilla)-Vibrio vulnificus interaction in the gills: Role of the RtxA13 toxin.</title>
        <authorList>
            <person name="Callol A."/>
            <person name="Pajuelo D."/>
            <person name="Ebbesson L."/>
            <person name="Teles M."/>
            <person name="MacKenzie S."/>
            <person name="Amaro C."/>
        </authorList>
    </citation>
    <scope>NUCLEOTIDE SEQUENCE</scope>
</reference>
<evidence type="ECO:0000256" key="1">
    <source>
        <dbReference type="SAM" id="MobiDB-lite"/>
    </source>
</evidence>
<sequence>MYLRLPRPAVYGLPTTKQNGRSFTSV</sequence>
<dbReference type="AlphaFoldDB" id="A0A0E9QFG0"/>
<reference evidence="2" key="1">
    <citation type="submission" date="2014-11" db="EMBL/GenBank/DDBJ databases">
        <authorList>
            <person name="Amaro Gonzalez C."/>
        </authorList>
    </citation>
    <scope>NUCLEOTIDE SEQUENCE</scope>
</reference>
<protein>
    <submittedName>
        <fullName evidence="2">Uncharacterized protein</fullName>
    </submittedName>
</protein>
<proteinExistence type="predicted"/>
<accession>A0A0E9QFG0</accession>
<evidence type="ECO:0000313" key="2">
    <source>
        <dbReference type="EMBL" id="JAH14833.1"/>
    </source>
</evidence>
<feature type="compositionally biased region" description="Polar residues" evidence="1">
    <location>
        <begin position="15"/>
        <end position="26"/>
    </location>
</feature>